<feature type="non-terminal residue" evidence="1">
    <location>
        <position position="1"/>
    </location>
</feature>
<keyword evidence="2" id="KW-1185">Reference proteome</keyword>
<sequence>ETTAGPSACRESPVIPNESRPALNTAVIQFPWGPGATRHRHTSEPRQQVGRQFRQHELPVTPNGAAKATHVASQQEMMLSALCSLAEKAKPGKTTGPIVNRGITEGSRSHLAIRCPLNQKTHNPTLTSSNRGQGGGMRVSAGKQE</sequence>
<comment type="caution">
    <text evidence="1">The sequence shown here is derived from an EMBL/GenBank/DDBJ whole genome shotgun (WGS) entry which is preliminary data.</text>
</comment>
<gene>
    <name evidence="1" type="ORF">KUCAC02_024440</name>
</gene>
<dbReference type="EMBL" id="CM043806">
    <property type="protein sequence ID" value="KAI4813092.1"/>
    <property type="molecule type" value="Genomic_DNA"/>
</dbReference>
<accession>A0ACB9WIT6</accession>
<name>A0ACB9WIT6_CHAAC</name>
<proteinExistence type="predicted"/>
<dbReference type="Proteomes" id="UP001057452">
    <property type="component" value="Chromosome 22"/>
</dbReference>
<evidence type="ECO:0000313" key="1">
    <source>
        <dbReference type="EMBL" id="KAI4813092.1"/>
    </source>
</evidence>
<feature type="non-terminal residue" evidence="1">
    <location>
        <position position="145"/>
    </location>
</feature>
<protein>
    <submittedName>
        <fullName evidence="1">Uncharacterized protein</fullName>
    </submittedName>
</protein>
<reference evidence="1" key="1">
    <citation type="submission" date="2022-05" db="EMBL/GenBank/DDBJ databases">
        <title>Chromosome-level genome of Chaenocephalus aceratus.</title>
        <authorList>
            <person name="Park H."/>
        </authorList>
    </citation>
    <scope>NUCLEOTIDE SEQUENCE</scope>
    <source>
        <strain evidence="1">KU_202001</strain>
    </source>
</reference>
<organism evidence="1 2">
    <name type="scientific">Chaenocephalus aceratus</name>
    <name type="common">Blackfin icefish</name>
    <name type="synonym">Chaenichthys aceratus</name>
    <dbReference type="NCBI Taxonomy" id="36190"/>
    <lineage>
        <taxon>Eukaryota</taxon>
        <taxon>Metazoa</taxon>
        <taxon>Chordata</taxon>
        <taxon>Craniata</taxon>
        <taxon>Vertebrata</taxon>
        <taxon>Euteleostomi</taxon>
        <taxon>Actinopterygii</taxon>
        <taxon>Neopterygii</taxon>
        <taxon>Teleostei</taxon>
        <taxon>Neoteleostei</taxon>
        <taxon>Acanthomorphata</taxon>
        <taxon>Eupercaria</taxon>
        <taxon>Perciformes</taxon>
        <taxon>Notothenioidei</taxon>
        <taxon>Channichthyidae</taxon>
        <taxon>Chaenocephalus</taxon>
    </lineage>
</organism>
<evidence type="ECO:0000313" key="2">
    <source>
        <dbReference type="Proteomes" id="UP001057452"/>
    </source>
</evidence>